<evidence type="ECO:0000256" key="1">
    <source>
        <dbReference type="SAM" id="Phobius"/>
    </source>
</evidence>
<protein>
    <recommendedName>
        <fullName evidence="2">DUF7702 domain-containing protein</fullName>
    </recommendedName>
</protein>
<comment type="caution">
    <text evidence="3">The sequence shown here is derived from an EMBL/GenBank/DDBJ whole genome shotgun (WGS) entry which is preliminary data.</text>
</comment>
<keyword evidence="1" id="KW-0812">Transmembrane</keyword>
<dbReference type="Pfam" id="PF24800">
    <property type="entry name" value="DUF7702"/>
    <property type="match status" value="1"/>
</dbReference>
<dbReference type="Proteomes" id="UP000800039">
    <property type="component" value="Unassembled WGS sequence"/>
</dbReference>
<feature type="transmembrane region" description="Helical" evidence="1">
    <location>
        <begin position="76"/>
        <end position="98"/>
    </location>
</feature>
<gene>
    <name evidence="3" type="ORF">K460DRAFT_365133</name>
</gene>
<dbReference type="GeneID" id="63850378"/>
<feature type="transmembrane region" description="Helical" evidence="1">
    <location>
        <begin position="151"/>
        <end position="174"/>
    </location>
</feature>
<sequence>MEPLKYGAIVNIVTLIVFFNYLCISIYLIVRQGLGRSLPWIWLMVLALCRLTQVSLDLAATTIFPGYNAANTSLESGVAILTTMGLTPLFMATNSLLNATTRPKGRRMQWILLMVHIPLIISFILIVAGGIDPDSRDGPTFAATGVTKVGVSLYLVCFLLLIWATTVISARLYLADSDEVKILTTVVISLPFFLVDVVYIMCFAFERWGAEERWEHMRFNVISGSVTIQLCMQVVMEYIIVGLYLGLGLELPSKAARLREQVEDRIGQARGLDFDQLQETVLWKLHAAVSRVVTAMIMPALQFAHWMLGKILRS</sequence>
<dbReference type="PANTHER" id="PTHR42109">
    <property type="entry name" value="UNPLACED GENOMIC SCAFFOLD UM_SCAF_CONTIG_1.265, WHOLE GENOME SHOTGUN SEQUENCE"/>
    <property type="match status" value="1"/>
</dbReference>
<evidence type="ECO:0000259" key="2">
    <source>
        <dbReference type="Pfam" id="PF24800"/>
    </source>
</evidence>
<evidence type="ECO:0000313" key="4">
    <source>
        <dbReference type="Proteomes" id="UP000800039"/>
    </source>
</evidence>
<feature type="transmembrane region" description="Helical" evidence="1">
    <location>
        <begin position="186"/>
        <end position="206"/>
    </location>
</feature>
<dbReference type="OrthoDB" id="2560628at2759"/>
<dbReference type="InterPro" id="IPR056119">
    <property type="entry name" value="DUF7702"/>
</dbReference>
<name>A0A9P4GQ20_9PLEO</name>
<organism evidence="3 4">
    <name type="scientific">Cucurbitaria berberidis CBS 394.84</name>
    <dbReference type="NCBI Taxonomy" id="1168544"/>
    <lineage>
        <taxon>Eukaryota</taxon>
        <taxon>Fungi</taxon>
        <taxon>Dikarya</taxon>
        <taxon>Ascomycota</taxon>
        <taxon>Pezizomycotina</taxon>
        <taxon>Dothideomycetes</taxon>
        <taxon>Pleosporomycetidae</taxon>
        <taxon>Pleosporales</taxon>
        <taxon>Pleosporineae</taxon>
        <taxon>Cucurbitariaceae</taxon>
        <taxon>Cucurbitaria</taxon>
    </lineage>
</organism>
<feature type="domain" description="DUF7702" evidence="2">
    <location>
        <begin position="5"/>
        <end position="251"/>
    </location>
</feature>
<dbReference type="PANTHER" id="PTHR42109:SF2">
    <property type="entry name" value="INTEGRAL MEMBRANE PROTEIN"/>
    <property type="match status" value="1"/>
</dbReference>
<feature type="transmembrane region" description="Helical" evidence="1">
    <location>
        <begin position="110"/>
        <end position="131"/>
    </location>
</feature>
<dbReference type="AlphaFoldDB" id="A0A9P4GQ20"/>
<feature type="transmembrane region" description="Helical" evidence="1">
    <location>
        <begin position="226"/>
        <end position="249"/>
    </location>
</feature>
<keyword evidence="1" id="KW-1133">Transmembrane helix</keyword>
<dbReference type="RefSeq" id="XP_040791797.1">
    <property type="nucleotide sequence ID" value="XM_040933127.1"/>
</dbReference>
<keyword evidence="1" id="KW-0472">Membrane</keyword>
<keyword evidence="4" id="KW-1185">Reference proteome</keyword>
<feature type="transmembrane region" description="Helical" evidence="1">
    <location>
        <begin position="6"/>
        <end position="29"/>
    </location>
</feature>
<evidence type="ECO:0000313" key="3">
    <source>
        <dbReference type="EMBL" id="KAF1849234.1"/>
    </source>
</evidence>
<dbReference type="EMBL" id="ML976615">
    <property type="protein sequence ID" value="KAF1849234.1"/>
    <property type="molecule type" value="Genomic_DNA"/>
</dbReference>
<accession>A0A9P4GQ20</accession>
<proteinExistence type="predicted"/>
<reference evidence="3" key="1">
    <citation type="submission" date="2020-01" db="EMBL/GenBank/DDBJ databases">
        <authorList>
            <consortium name="DOE Joint Genome Institute"/>
            <person name="Haridas S."/>
            <person name="Albert R."/>
            <person name="Binder M."/>
            <person name="Bloem J."/>
            <person name="Labutti K."/>
            <person name="Salamov A."/>
            <person name="Andreopoulos B."/>
            <person name="Baker S.E."/>
            <person name="Barry K."/>
            <person name="Bills G."/>
            <person name="Bluhm B.H."/>
            <person name="Cannon C."/>
            <person name="Castanera R."/>
            <person name="Culley D.E."/>
            <person name="Daum C."/>
            <person name="Ezra D."/>
            <person name="Gonzalez J.B."/>
            <person name="Henrissat B."/>
            <person name="Kuo A."/>
            <person name="Liang C."/>
            <person name="Lipzen A."/>
            <person name="Lutzoni F."/>
            <person name="Magnuson J."/>
            <person name="Mondo S."/>
            <person name="Nolan M."/>
            <person name="Ohm R."/>
            <person name="Pangilinan J."/>
            <person name="Park H.-J."/>
            <person name="Ramirez L."/>
            <person name="Alfaro M."/>
            <person name="Sun H."/>
            <person name="Tritt A."/>
            <person name="Yoshinaga Y."/>
            <person name="Zwiers L.-H."/>
            <person name="Turgeon B.G."/>
            <person name="Goodwin S.B."/>
            <person name="Spatafora J.W."/>
            <person name="Crous P.W."/>
            <person name="Grigoriev I.V."/>
        </authorList>
    </citation>
    <scope>NUCLEOTIDE SEQUENCE</scope>
    <source>
        <strain evidence="3">CBS 394.84</strain>
    </source>
</reference>